<evidence type="ECO:0000313" key="2">
    <source>
        <dbReference type="Proteomes" id="UP001151081"/>
    </source>
</evidence>
<evidence type="ECO:0000313" key="1">
    <source>
        <dbReference type="EMBL" id="MDC3988059.1"/>
    </source>
</evidence>
<gene>
    <name evidence="1" type="ORF">KEG57_46765</name>
</gene>
<accession>A0A9X3XCA9</accession>
<proteinExistence type="predicted"/>
<dbReference type="AlphaFoldDB" id="A0A9X3XCA9"/>
<dbReference type="EMBL" id="JAGTJJ010000064">
    <property type="protein sequence ID" value="MDC3988059.1"/>
    <property type="molecule type" value="Genomic_DNA"/>
</dbReference>
<sequence>MLTESEVHRLLNDLCVRLGFCLPPNKWRTLEQNPPNDVRLFTDAVFLAEGLDPATADRRLYRQVRDLVAAAFERSGCRTHGA</sequence>
<protein>
    <submittedName>
        <fullName evidence="1">Uncharacterized protein</fullName>
    </submittedName>
</protein>
<comment type="caution">
    <text evidence="1">The sequence shown here is derived from an EMBL/GenBank/DDBJ whole genome shotgun (WGS) entry which is preliminary data.</text>
</comment>
<organism evidence="1 2">
    <name type="scientific">Polyangium jinanense</name>
    <dbReference type="NCBI Taxonomy" id="2829994"/>
    <lineage>
        <taxon>Bacteria</taxon>
        <taxon>Pseudomonadati</taxon>
        <taxon>Myxococcota</taxon>
        <taxon>Polyangia</taxon>
        <taxon>Polyangiales</taxon>
        <taxon>Polyangiaceae</taxon>
        <taxon>Polyangium</taxon>
    </lineage>
</organism>
<name>A0A9X3XCA9_9BACT</name>
<keyword evidence="2" id="KW-1185">Reference proteome</keyword>
<reference evidence="1 2" key="1">
    <citation type="submission" date="2021-04" db="EMBL/GenBank/DDBJ databases">
        <title>Genome analysis of Polyangium sp.</title>
        <authorList>
            <person name="Li Y."/>
            <person name="Wang J."/>
        </authorList>
    </citation>
    <scope>NUCLEOTIDE SEQUENCE [LARGE SCALE GENOMIC DNA]</scope>
    <source>
        <strain evidence="1 2">SDU14</strain>
    </source>
</reference>
<dbReference type="RefSeq" id="WP_272425424.1">
    <property type="nucleotide sequence ID" value="NZ_JAGTJJ010000064.1"/>
</dbReference>
<dbReference type="Proteomes" id="UP001151081">
    <property type="component" value="Unassembled WGS sequence"/>
</dbReference>